<evidence type="ECO:0000256" key="1">
    <source>
        <dbReference type="ARBA" id="ARBA00023015"/>
    </source>
</evidence>
<accession>H0E6S8</accession>
<dbReference type="AlphaFoldDB" id="H0E6S8"/>
<dbReference type="GO" id="GO:0003700">
    <property type="term" value="F:DNA-binding transcription factor activity"/>
    <property type="evidence" value="ECO:0007669"/>
    <property type="project" value="InterPro"/>
</dbReference>
<evidence type="ECO:0000313" key="4">
    <source>
        <dbReference type="EMBL" id="EHN10611.1"/>
    </source>
</evidence>
<comment type="caution">
    <text evidence="4">The sequence shown here is derived from an EMBL/GenBank/DDBJ whole genome shotgun (WGS) entry which is preliminary data.</text>
</comment>
<gene>
    <name evidence="4" type="ORF">PAI11_25290</name>
</gene>
<keyword evidence="1" id="KW-0805">Transcription regulation</keyword>
<dbReference type="Gene3D" id="1.10.10.60">
    <property type="entry name" value="Homeodomain-like"/>
    <property type="match status" value="1"/>
</dbReference>
<dbReference type="InterPro" id="IPR002818">
    <property type="entry name" value="DJ-1/PfpI"/>
</dbReference>
<dbReference type="InterPro" id="IPR009057">
    <property type="entry name" value="Homeodomain-like_sf"/>
</dbReference>
<dbReference type="Proteomes" id="UP000005143">
    <property type="component" value="Unassembled WGS sequence"/>
</dbReference>
<dbReference type="Gene3D" id="3.40.50.880">
    <property type="match status" value="1"/>
</dbReference>
<dbReference type="PATRIC" id="fig|1097667.3.peg.2510"/>
<dbReference type="Pfam" id="PF12833">
    <property type="entry name" value="HTH_18"/>
    <property type="match status" value="1"/>
</dbReference>
<keyword evidence="2" id="KW-0804">Transcription</keyword>
<evidence type="ECO:0000256" key="2">
    <source>
        <dbReference type="ARBA" id="ARBA00023163"/>
    </source>
</evidence>
<dbReference type="SMART" id="SM00342">
    <property type="entry name" value="HTH_ARAC"/>
    <property type="match status" value="1"/>
</dbReference>
<dbReference type="InterPro" id="IPR029062">
    <property type="entry name" value="Class_I_gatase-like"/>
</dbReference>
<dbReference type="CDD" id="cd03137">
    <property type="entry name" value="GATase1_AraC_1"/>
    <property type="match status" value="1"/>
</dbReference>
<organism evidence="4 5">
    <name type="scientific">Patulibacter medicamentivorans</name>
    <dbReference type="NCBI Taxonomy" id="1097667"/>
    <lineage>
        <taxon>Bacteria</taxon>
        <taxon>Bacillati</taxon>
        <taxon>Actinomycetota</taxon>
        <taxon>Thermoleophilia</taxon>
        <taxon>Solirubrobacterales</taxon>
        <taxon>Patulibacteraceae</taxon>
        <taxon>Patulibacter</taxon>
    </lineage>
</organism>
<dbReference type="PANTHER" id="PTHR43130:SF3">
    <property type="entry name" value="HTH-TYPE TRANSCRIPTIONAL REGULATOR RV1931C"/>
    <property type="match status" value="1"/>
</dbReference>
<sequence length="326" mass="34748">MVHRVAVLALDRVVPFDLGIPARVFGAATDADGGPLYEVVTCAIGGGTVRTSADFSIAVDRDERALAEADTVVVATQEPEGALRDDGVLPDDVLAALRAVPEATRIVSICTGSFVLAAAGLLDGRPATTHWMQAERFRRLFPRVTLDPDVLFVDDGRVLTSAGGAAGVDLCLHMIRRDHGSAVANAAARRCVVPPWRDGGQAQFIEQPAPQHATATTAPTREWALERLHQPLALADLAAHGRMSVRTFTRRFRAEVGVSPAQWIIQQRVDRARSLLETSDLPVETIAHEAGFGSAAGLRQHLQAAIGVAPLAYRRTFRGAPADTAA</sequence>
<keyword evidence="5" id="KW-1185">Reference proteome</keyword>
<protein>
    <submittedName>
        <fullName evidence="4">Transcriptional regulator AraC family</fullName>
    </submittedName>
</protein>
<dbReference type="InterPro" id="IPR018060">
    <property type="entry name" value="HTH_AraC"/>
</dbReference>
<reference evidence="4 5" key="1">
    <citation type="journal article" date="2013" name="Biodegradation">
        <title>Quantitative proteomic analysis of ibuprofen-degrading Patulibacter sp. strain I11.</title>
        <authorList>
            <person name="Almeida B."/>
            <person name="Kjeldal H."/>
            <person name="Lolas I."/>
            <person name="Knudsen A.D."/>
            <person name="Carvalho G."/>
            <person name="Nielsen K.L."/>
            <person name="Barreto Crespo M.T."/>
            <person name="Stensballe A."/>
            <person name="Nielsen J.L."/>
        </authorList>
    </citation>
    <scope>NUCLEOTIDE SEQUENCE [LARGE SCALE GENOMIC DNA]</scope>
    <source>
        <strain evidence="4 5">I11</strain>
    </source>
</reference>
<evidence type="ECO:0000259" key="3">
    <source>
        <dbReference type="PROSITE" id="PS01124"/>
    </source>
</evidence>
<dbReference type="GO" id="GO:0043565">
    <property type="term" value="F:sequence-specific DNA binding"/>
    <property type="evidence" value="ECO:0007669"/>
    <property type="project" value="InterPro"/>
</dbReference>
<proteinExistence type="predicted"/>
<dbReference type="InterPro" id="IPR052158">
    <property type="entry name" value="INH-QAR"/>
</dbReference>
<dbReference type="SUPFAM" id="SSF52317">
    <property type="entry name" value="Class I glutamine amidotransferase-like"/>
    <property type="match status" value="1"/>
</dbReference>
<evidence type="ECO:0000313" key="5">
    <source>
        <dbReference type="Proteomes" id="UP000005143"/>
    </source>
</evidence>
<feature type="domain" description="HTH araC/xylS-type" evidence="3">
    <location>
        <begin position="218"/>
        <end position="316"/>
    </location>
</feature>
<dbReference type="EMBL" id="AGUD01000209">
    <property type="protein sequence ID" value="EHN10611.1"/>
    <property type="molecule type" value="Genomic_DNA"/>
</dbReference>
<dbReference type="PANTHER" id="PTHR43130">
    <property type="entry name" value="ARAC-FAMILY TRANSCRIPTIONAL REGULATOR"/>
    <property type="match status" value="1"/>
</dbReference>
<name>H0E6S8_9ACTN</name>
<dbReference type="Pfam" id="PF01965">
    <property type="entry name" value="DJ-1_PfpI"/>
    <property type="match status" value="1"/>
</dbReference>
<dbReference type="SUPFAM" id="SSF46689">
    <property type="entry name" value="Homeodomain-like"/>
    <property type="match status" value="2"/>
</dbReference>
<dbReference type="RefSeq" id="WP_007575637.1">
    <property type="nucleotide sequence ID" value="NZ_AGUD01000209.1"/>
</dbReference>
<dbReference type="PROSITE" id="PS01124">
    <property type="entry name" value="HTH_ARAC_FAMILY_2"/>
    <property type="match status" value="1"/>
</dbReference>